<comment type="caution">
    <text evidence="1">The sequence shown here is derived from an EMBL/GenBank/DDBJ whole genome shotgun (WGS) entry which is preliminary data.</text>
</comment>
<accession>A0ABT0WJQ3</accession>
<keyword evidence="2" id="KW-1185">Reference proteome</keyword>
<dbReference type="Gene3D" id="1.20.1260.10">
    <property type="match status" value="1"/>
</dbReference>
<evidence type="ECO:0000313" key="1">
    <source>
        <dbReference type="EMBL" id="MCM2535778.1"/>
    </source>
</evidence>
<reference evidence="1 2" key="1">
    <citation type="submission" date="2022-06" db="EMBL/GenBank/DDBJ databases">
        <authorList>
            <person name="Jeon C.O."/>
        </authorList>
    </citation>
    <scope>NUCLEOTIDE SEQUENCE [LARGE SCALE GENOMIC DNA]</scope>
    <source>
        <strain evidence="1 2">KCTC 13943</strain>
    </source>
</reference>
<organism evidence="1 2">
    <name type="scientific">Neobacillus pocheonensis</name>
    <dbReference type="NCBI Taxonomy" id="363869"/>
    <lineage>
        <taxon>Bacteria</taxon>
        <taxon>Bacillati</taxon>
        <taxon>Bacillota</taxon>
        <taxon>Bacilli</taxon>
        <taxon>Bacillales</taxon>
        <taxon>Bacillaceae</taxon>
        <taxon>Neobacillus</taxon>
    </lineage>
</organism>
<name>A0ABT0WJQ3_9BACI</name>
<dbReference type="Pfam" id="PF11553">
    <property type="entry name" value="DUF3231"/>
    <property type="match status" value="1"/>
</dbReference>
<dbReference type="InterPro" id="IPR021617">
    <property type="entry name" value="DUF3231"/>
</dbReference>
<dbReference type="Proteomes" id="UP001523262">
    <property type="component" value="Unassembled WGS sequence"/>
</dbReference>
<evidence type="ECO:0000313" key="2">
    <source>
        <dbReference type="Proteomes" id="UP001523262"/>
    </source>
</evidence>
<sequence>MESEHNIKLTASEIAQIWTAYMNTSMCNCLFTYFLEIVEDREIRSILENGLELSKAHSTKLTAFFQQEGYPIPIGFKVEDDVNPSAPRLFSDSFILSLIHNMGSMALSFYAISKTLAVRSDVDSFFTECVSQMNEYNSNSKNLLLSKGLFIRSPYLIPAKEVHFVQSTNFMSGLLGKKDRYQPLKLPICLPIYKKMS</sequence>
<gene>
    <name evidence="1" type="ORF">NDK43_30255</name>
</gene>
<dbReference type="InterPro" id="IPR012347">
    <property type="entry name" value="Ferritin-like"/>
</dbReference>
<protein>
    <submittedName>
        <fullName evidence="1">DUF3231 family protein</fullName>
    </submittedName>
</protein>
<dbReference type="EMBL" id="JAMQCR010000003">
    <property type="protein sequence ID" value="MCM2535778.1"/>
    <property type="molecule type" value="Genomic_DNA"/>
</dbReference>
<proteinExistence type="predicted"/>